<reference evidence="2 3" key="1">
    <citation type="submission" date="2016-12" db="EMBL/GenBank/DDBJ databases">
        <title>Draft genome sequences of strains Salinicola socius SMB35, Salinicola sp. MH3R3-1 and Chromohalobacter sp. SMB17 from the Verkhnekamsk potash mining region of Russia.</title>
        <authorList>
            <person name="Mavrodi D.V."/>
            <person name="Olsson B.E."/>
            <person name="Korsakova E.S."/>
            <person name="Pyankova A."/>
            <person name="Mavrodi O.V."/>
            <person name="Plotnikova E.G."/>
        </authorList>
    </citation>
    <scope>NUCLEOTIDE SEQUENCE [LARGE SCALE GENOMIC DNA]</scope>
    <source>
        <strain evidence="2 3">SMB17</strain>
    </source>
</reference>
<dbReference type="EMBL" id="MSDQ01000006">
    <property type="protein sequence ID" value="OLO12795.1"/>
    <property type="molecule type" value="Genomic_DNA"/>
</dbReference>
<keyword evidence="3" id="KW-1185">Reference proteome</keyword>
<feature type="compositionally biased region" description="Basic and acidic residues" evidence="1">
    <location>
        <begin position="9"/>
        <end position="27"/>
    </location>
</feature>
<sequence>MSKPTSVRDINDKYDYEDEYPKGEGDSPKVACGQDGTYNELRYIYDTYLKPEVERNTITNQQAIDALDSACSSLSNPRSREDFYAHLEKELGIEI</sequence>
<proteinExistence type="predicted"/>
<name>A0A1Q8TGM2_9GAMM</name>
<evidence type="ECO:0000313" key="2">
    <source>
        <dbReference type="EMBL" id="OLO12795.1"/>
    </source>
</evidence>
<gene>
    <name evidence="2" type="ORF">BTW10_04635</name>
</gene>
<accession>A0A1Q8TGM2</accession>
<evidence type="ECO:0000313" key="3">
    <source>
        <dbReference type="Proteomes" id="UP000186806"/>
    </source>
</evidence>
<dbReference type="Proteomes" id="UP000186806">
    <property type="component" value="Unassembled WGS sequence"/>
</dbReference>
<organism evidence="2 3">
    <name type="scientific">Chromohalobacter japonicus</name>
    <dbReference type="NCBI Taxonomy" id="223900"/>
    <lineage>
        <taxon>Bacteria</taxon>
        <taxon>Pseudomonadati</taxon>
        <taxon>Pseudomonadota</taxon>
        <taxon>Gammaproteobacteria</taxon>
        <taxon>Oceanospirillales</taxon>
        <taxon>Halomonadaceae</taxon>
        <taxon>Chromohalobacter</taxon>
    </lineage>
</organism>
<protein>
    <submittedName>
        <fullName evidence="2">Uncharacterized protein</fullName>
    </submittedName>
</protein>
<dbReference type="AlphaFoldDB" id="A0A1Q8TGM2"/>
<comment type="caution">
    <text evidence="2">The sequence shown here is derived from an EMBL/GenBank/DDBJ whole genome shotgun (WGS) entry which is preliminary data.</text>
</comment>
<feature type="region of interest" description="Disordered" evidence="1">
    <location>
        <begin position="1"/>
        <end position="31"/>
    </location>
</feature>
<evidence type="ECO:0000256" key="1">
    <source>
        <dbReference type="SAM" id="MobiDB-lite"/>
    </source>
</evidence>